<dbReference type="InterPro" id="IPR027417">
    <property type="entry name" value="P-loop_NTPase"/>
</dbReference>
<evidence type="ECO:0000256" key="3">
    <source>
        <dbReference type="PROSITE-ProRule" id="PRU01091"/>
    </source>
</evidence>
<dbReference type="GO" id="GO:0003677">
    <property type="term" value="F:DNA binding"/>
    <property type="evidence" value="ECO:0007669"/>
    <property type="project" value="UniProtKB-UniRule"/>
</dbReference>
<dbReference type="SUPFAM" id="SSF52540">
    <property type="entry name" value="P-loop containing nucleoside triphosphate hydrolases"/>
    <property type="match status" value="1"/>
</dbReference>
<dbReference type="Gene3D" id="1.10.10.10">
    <property type="entry name" value="Winged helix-like DNA-binding domain superfamily/Winged helix DNA-binding domain"/>
    <property type="match status" value="1"/>
</dbReference>
<dbReference type="Gene3D" id="3.40.50.300">
    <property type="entry name" value="P-loop containing nucleotide triphosphate hydrolases"/>
    <property type="match status" value="1"/>
</dbReference>
<name>A0A1H0LNX3_9ACTN</name>
<evidence type="ECO:0000313" key="5">
    <source>
        <dbReference type="EMBL" id="SDO69721.1"/>
    </source>
</evidence>
<protein>
    <submittedName>
        <fullName evidence="5">Predicted ATPase</fullName>
    </submittedName>
</protein>
<dbReference type="GO" id="GO:0006355">
    <property type="term" value="P:regulation of DNA-templated transcription"/>
    <property type="evidence" value="ECO:0007669"/>
    <property type="project" value="InterPro"/>
</dbReference>
<dbReference type="PRINTS" id="PR00364">
    <property type="entry name" value="DISEASERSIST"/>
</dbReference>
<comment type="similarity">
    <text evidence="1">Belongs to the AfsR/DnrI/RedD regulatory family.</text>
</comment>
<dbReference type="EMBL" id="LT629710">
    <property type="protein sequence ID" value="SDO69721.1"/>
    <property type="molecule type" value="Genomic_DNA"/>
</dbReference>
<feature type="domain" description="OmpR/PhoB-type" evidence="4">
    <location>
        <begin position="1"/>
        <end position="90"/>
    </location>
</feature>
<dbReference type="CDD" id="cd15831">
    <property type="entry name" value="BTAD"/>
    <property type="match status" value="1"/>
</dbReference>
<reference evidence="5 6" key="1">
    <citation type="submission" date="2016-10" db="EMBL/GenBank/DDBJ databases">
        <authorList>
            <person name="de Groot N.N."/>
        </authorList>
    </citation>
    <scope>NUCLEOTIDE SEQUENCE [LARGE SCALE GENOMIC DNA]</scope>
    <source>
        <strain evidence="6">P4-7,KCTC 19426,CECT 7604</strain>
    </source>
</reference>
<dbReference type="Pfam" id="PF25872">
    <property type="entry name" value="HTH_77"/>
    <property type="match status" value="1"/>
</dbReference>
<dbReference type="SUPFAM" id="SSF48452">
    <property type="entry name" value="TPR-like"/>
    <property type="match status" value="2"/>
</dbReference>
<accession>A0A1H0LNX3</accession>
<dbReference type="GO" id="GO:0043531">
    <property type="term" value="F:ADP binding"/>
    <property type="evidence" value="ECO:0007669"/>
    <property type="project" value="InterPro"/>
</dbReference>
<dbReference type="InterPro" id="IPR016032">
    <property type="entry name" value="Sig_transdc_resp-reg_C-effctor"/>
</dbReference>
<dbReference type="Pfam" id="PF00486">
    <property type="entry name" value="Trans_reg_C"/>
    <property type="match status" value="1"/>
</dbReference>
<evidence type="ECO:0000256" key="2">
    <source>
        <dbReference type="ARBA" id="ARBA00023125"/>
    </source>
</evidence>
<dbReference type="InterPro" id="IPR005158">
    <property type="entry name" value="BTAD"/>
</dbReference>
<dbReference type="OrthoDB" id="9812579at2"/>
<dbReference type="PANTHER" id="PTHR47691">
    <property type="entry name" value="REGULATOR-RELATED"/>
    <property type="match status" value="1"/>
</dbReference>
<dbReference type="InterPro" id="IPR011990">
    <property type="entry name" value="TPR-like_helical_dom_sf"/>
</dbReference>
<dbReference type="GO" id="GO:0000160">
    <property type="term" value="P:phosphorelay signal transduction system"/>
    <property type="evidence" value="ECO:0007669"/>
    <property type="project" value="InterPro"/>
</dbReference>
<evidence type="ECO:0000259" key="4">
    <source>
        <dbReference type="PROSITE" id="PS51755"/>
    </source>
</evidence>
<dbReference type="STRING" id="1090615.SAMN04515671_1735"/>
<dbReference type="RefSeq" id="WP_090475608.1">
    <property type="nucleotide sequence ID" value="NZ_LT629710.1"/>
</dbReference>
<dbReference type="InterPro" id="IPR036388">
    <property type="entry name" value="WH-like_DNA-bd_sf"/>
</dbReference>
<dbReference type="InterPro" id="IPR001867">
    <property type="entry name" value="OmpR/PhoB-type_DNA-bd"/>
</dbReference>
<dbReference type="PANTHER" id="PTHR47691:SF3">
    <property type="entry name" value="HTH-TYPE TRANSCRIPTIONAL REGULATOR RV0890C-RELATED"/>
    <property type="match status" value="1"/>
</dbReference>
<evidence type="ECO:0000313" key="6">
    <source>
        <dbReference type="Proteomes" id="UP000198741"/>
    </source>
</evidence>
<dbReference type="Gene3D" id="1.25.40.10">
    <property type="entry name" value="Tetratricopeptide repeat domain"/>
    <property type="match status" value="2"/>
</dbReference>
<evidence type="ECO:0000256" key="1">
    <source>
        <dbReference type="ARBA" id="ARBA00005820"/>
    </source>
</evidence>
<dbReference type="AlphaFoldDB" id="A0A1H0LNX3"/>
<dbReference type="Proteomes" id="UP000198741">
    <property type="component" value="Chromosome I"/>
</dbReference>
<dbReference type="SMART" id="SM00862">
    <property type="entry name" value="Trans_reg_C"/>
    <property type="match status" value="1"/>
</dbReference>
<dbReference type="SUPFAM" id="SSF46894">
    <property type="entry name" value="C-terminal effector domain of the bipartite response regulators"/>
    <property type="match status" value="1"/>
</dbReference>
<dbReference type="Pfam" id="PF03704">
    <property type="entry name" value="BTAD"/>
    <property type="match status" value="1"/>
</dbReference>
<dbReference type="InterPro" id="IPR058852">
    <property type="entry name" value="HTH_77"/>
</dbReference>
<keyword evidence="2 3" id="KW-0238">DNA-binding</keyword>
<gene>
    <name evidence="5" type="ORF">SAMN04515671_1735</name>
</gene>
<sequence>MQFRILGPLEVTADETPVAVGGPKPRALLAALLVAPRTIVSADRLTQVLWGDDPPPEALNALRAYVSRLRAALRDPARLVYRTPGYALEVTDDEVDAAQFVRLLGIARGHAATGEYERVVEVLDEALALWRGDVLAEFADLDFAVSEIVRLDELRLVAVEERIEALLQLDRDVEVVTELDGLVRRFPVRERLTAQLMRALYRTGRQSDALDAYRRLRARLVEDLGVEPSPQTQEVHRQVLVHDRALAPSRAPTGGNLPRRPTSFVGRDTELARLGQAVSGGPLVTLTGVGGVGKSRLAVEVAAHHRADFPDGVWLCELAPLAETSPVGQAVAAALGVQQREGRSMEQTVIEYLRARSMLLVLDNCEHVLPAAARLVAEVVAHCPGVVVLATSREALGVEGEQVWPVPPLSVDAAAVLFVHRARSSRPGFDPGRELGSAVLEICRRLDGLPLAIELAAARMRMMTAAEVAQRLDDSRLLTGGPRTVQPRHQSLTAAIDWSYRLLTDAEQRLFARMSVFASGADLAAVRAVCSEPDHDDDGALDRLTGLVDKSMVAATATTGGTRYLMLATLRSFGRQRLRERGEDLVLARRHATYFTELAEAAAAGVQGPDERAWVDRTLPERDNLRVAFDQLVADHDPELALRLVTSLAEVLHLRVGYESAIWAEHALQIAPIDHPLFVVAAGVAARGAWNRGDFAGARHLAARAGDRSPARGTARIAYPADVLADVALYEGDLDFPLRHWTAEVATARRCDDPLRLVWTLYYVAVCHAVRREPWLGVAAALESVQVADQTGNPTARSMARYALGLVRKKTDPEVALALLDEAAALAAQVRNFWWHGIAMMEAAATRAVHGDPAEAARALVDVLDHWDRTGDRTQQWLNLRYVARLLVRIGAHAQAAILHRSLVAAGRPSPVRLDLDAPPGPVLDLDGAVGVARSTLSQWAATA</sequence>
<dbReference type="SMART" id="SM01043">
    <property type="entry name" value="BTAD"/>
    <property type="match status" value="1"/>
</dbReference>
<dbReference type="PROSITE" id="PS51755">
    <property type="entry name" value="OMPR_PHOB"/>
    <property type="match status" value="1"/>
</dbReference>
<keyword evidence="6" id="KW-1185">Reference proteome</keyword>
<feature type="DNA-binding region" description="OmpR/PhoB-type" evidence="3">
    <location>
        <begin position="1"/>
        <end position="90"/>
    </location>
</feature>
<organism evidence="5 6">
    <name type="scientific">Nakamurella panacisegetis</name>
    <dbReference type="NCBI Taxonomy" id="1090615"/>
    <lineage>
        <taxon>Bacteria</taxon>
        <taxon>Bacillati</taxon>
        <taxon>Actinomycetota</taxon>
        <taxon>Actinomycetes</taxon>
        <taxon>Nakamurellales</taxon>
        <taxon>Nakamurellaceae</taxon>
        <taxon>Nakamurella</taxon>
    </lineage>
</organism>
<proteinExistence type="inferred from homology"/>